<sequence length="37" mass="3979">MAAAPQYRLGILQATQARQAMRLGLDNTDNTITLCGT</sequence>
<dbReference type="EMBL" id="LT991978">
    <property type="protein sequence ID" value="SPK77149.1"/>
    <property type="molecule type" value="Genomic_DNA"/>
</dbReference>
<evidence type="ECO:0000313" key="1">
    <source>
        <dbReference type="EMBL" id="SPK77149.1"/>
    </source>
</evidence>
<keyword evidence="1" id="KW-0614">Plasmid</keyword>
<geneLocation type="plasmid" evidence="1">
    <name>III</name>
</geneLocation>
<reference evidence="1 2" key="1">
    <citation type="submission" date="2018-01" db="EMBL/GenBank/DDBJ databases">
        <authorList>
            <person name="Gaut B.S."/>
            <person name="Morton B.R."/>
            <person name="Clegg M.T."/>
            <person name="Duvall M.R."/>
        </authorList>
    </citation>
    <scope>NUCLEOTIDE SEQUENCE [LARGE SCALE GENOMIC DNA]</scope>
    <source>
        <strain evidence="1">Cupriavidus taiwanensis LMG 19425</strain>
        <plasmid evidence="2">Plasmid iii</plasmid>
    </source>
</reference>
<protein>
    <submittedName>
        <fullName evidence="1">Uncharacterized protein</fullName>
    </submittedName>
</protein>
<dbReference type="AlphaFoldDB" id="A0A375IU45"/>
<evidence type="ECO:0000313" key="2">
    <source>
        <dbReference type="Proteomes" id="UP000255505"/>
    </source>
</evidence>
<gene>
    <name evidence="1" type="ORF">CT19425_P20121</name>
</gene>
<proteinExistence type="predicted"/>
<accession>A0A375IU45</accession>
<name>A0A375IU45_9BURK</name>
<dbReference type="Proteomes" id="UP000255505">
    <property type="component" value="Plasmid III"/>
</dbReference>
<organism evidence="1 2">
    <name type="scientific">Cupriavidus taiwanensis</name>
    <dbReference type="NCBI Taxonomy" id="164546"/>
    <lineage>
        <taxon>Bacteria</taxon>
        <taxon>Pseudomonadati</taxon>
        <taxon>Pseudomonadota</taxon>
        <taxon>Betaproteobacteria</taxon>
        <taxon>Burkholderiales</taxon>
        <taxon>Burkholderiaceae</taxon>
        <taxon>Cupriavidus</taxon>
    </lineage>
</organism>